<reference evidence="4" key="1">
    <citation type="journal article" date="2019" name="Int. J. Syst. Evol. Microbiol.">
        <title>The Global Catalogue of Microorganisms (GCM) 10K type strain sequencing project: providing services to taxonomists for standard genome sequencing and annotation.</title>
        <authorList>
            <consortium name="The Broad Institute Genomics Platform"/>
            <consortium name="The Broad Institute Genome Sequencing Center for Infectious Disease"/>
            <person name="Wu L."/>
            <person name="Ma J."/>
        </authorList>
    </citation>
    <scope>NUCLEOTIDE SEQUENCE [LARGE SCALE GENOMIC DNA]</scope>
    <source>
        <strain evidence="4">JCM 17805</strain>
    </source>
</reference>
<keyword evidence="1" id="KW-0175">Coiled coil</keyword>
<dbReference type="RefSeq" id="WP_345197645.1">
    <property type="nucleotide sequence ID" value="NZ_BAABFL010000446.1"/>
</dbReference>
<feature type="coiled-coil region" evidence="1">
    <location>
        <begin position="243"/>
        <end position="281"/>
    </location>
</feature>
<name>A0ABP8V7K2_9GAMM</name>
<accession>A0ABP8V7K2</accession>
<protein>
    <submittedName>
        <fullName evidence="3">Uncharacterized protein</fullName>
    </submittedName>
</protein>
<dbReference type="Proteomes" id="UP001500604">
    <property type="component" value="Unassembled WGS sequence"/>
</dbReference>
<comment type="caution">
    <text evidence="3">The sequence shown here is derived from an EMBL/GenBank/DDBJ whole genome shotgun (WGS) entry which is preliminary data.</text>
</comment>
<sequence>MGKVSSTGAGRGIASGLHKINTSAGKSKVQKARVGNMKSSVAKVKAKKSHFSGVKNLIGNIKQKLSKRSVQFVEVDVTQSRKGKQGGALFENKTAEALQVRNQHVADYNGVRAKLEAAMGAASGAESRSQAADSLQPVLSDIRSNFETMDFQPEVLTAVEALMQKLQEHKGNDDALRTRVESEVQGHETSLKEKETLVNGDTSTVGQAMREDRDALVRAEVDKFVEEKLEKRAEAKAGRKGRRDQLAADKEKYGNEITEWKEKLRNNSIDKSDNAKELKQLRSDLKKGKKLFESIEAAERLANRRRAKTANANPEGKMQSLMNNLEAAGGDVRSIKQDAKNDKDLLKRAKAEAKKLMKAAENEIAKRERQLLKLEAQAKKLELQFAGEKIVTAVEIKKMQFDMGKVIAAHDKQMDEQLDTLQKVMPNLKVPKSVSRKAMAKESKAAYQAKQGEAGNVDVYAQVNKRGDDAMSEASSLGMDDRMDDFVDYDETEPLLPSDNDVSSMDGVRTTEQDLGSISRELYAYFQTNKADIQSAQQAPAQEKSAYNDQLTDILIGWLKDEGLYVSDNQVKQTAKRLIENGGSSESIIESIIQYGLKNG</sequence>
<evidence type="ECO:0000256" key="1">
    <source>
        <dbReference type="SAM" id="Coils"/>
    </source>
</evidence>
<gene>
    <name evidence="3" type="ORF">GCM10023116_35750</name>
</gene>
<evidence type="ECO:0000313" key="3">
    <source>
        <dbReference type="EMBL" id="GAA4651291.1"/>
    </source>
</evidence>
<feature type="coiled-coil region" evidence="1">
    <location>
        <begin position="332"/>
        <end position="384"/>
    </location>
</feature>
<keyword evidence="4" id="KW-1185">Reference proteome</keyword>
<proteinExistence type="predicted"/>
<evidence type="ECO:0000256" key="2">
    <source>
        <dbReference type="SAM" id="MobiDB-lite"/>
    </source>
</evidence>
<evidence type="ECO:0000313" key="4">
    <source>
        <dbReference type="Proteomes" id="UP001500604"/>
    </source>
</evidence>
<organism evidence="3 4">
    <name type="scientific">Kistimonas scapharcae</name>
    <dbReference type="NCBI Taxonomy" id="1036133"/>
    <lineage>
        <taxon>Bacteria</taxon>
        <taxon>Pseudomonadati</taxon>
        <taxon>Pseudomonadota</taxon>
        <taxon>Gammaproteobacteria</taxon>
        <taxon>Oceanospirillales</taxon>
        <taxon>Endozoicomonadaceae</taxon>
        <taxon>Kistimonas</taxon>
    </lineage>
</organism>
<feature type="region of interest" description="Disordered" evidence="2">
    <location>
        <begin position="1"/>
        <end position="41"/>
    </location>
</feature>
<dbReference type="EMBL" id="BAABFL010000446">
    <property type="protein sequence ID" value="GAA4651291.1"/>
    <property type="molecule type" value="Genomic_DNA"/>
</dbReference>